<protein>
    <submittedName>
        <fullName evidence="1">Uncharacterized protein</fullName>
    </submittedName>
</protein>
<evidence type="ECO:0000313" key="1">
    <source>
        <dbReference type="EMBL" id="QTA85470.1"/>
    </source>
</evidence>
<reference evidence="1" key="1">
    <citation type="journal article" date="2021" name="Microb. Physiol.">
        <title>Proteogenomic Insights into the Physiology of Marine, Sulfate-Reducing, Filamentous Desulfonema limicola and Desulfonema magnum.</title>
        <authorList>
            <person name="Schnaars V."/>
            <person name="Wohlbrand L."/>
            <person name="Scheve S."/>
            <person name="Hinrichs C."/>
            <person name="Reinhardt R."/>
            <person name="Rabus R."/>
        </authorList>
    </citation>
    <scope>NUCLEOTIDE SEQUENCE</scope>
    <source>
        <strain evidence="1">4be13</strain>
    </source>
</reference>
<sequence>MKVRSAKTERSGFLQRLSSFVVGGRSWPFIRKSGVQKQSEAVFCRDFHHSLWAAYHGRLSESPECKNRAKRFFAETFIIRCARHIMAVYQK</sequence>
<dbReference type="Proteomes" id="UP000663722">
    <property type="component" value="Chromosome"/>
</dbReference>
<name>A0A975GLD9_9BACT</name>
<evidence type="ECO:0000313" key="2">
    <source>
        <dbReference type="Proteomes" id="UP000663722"/>
    </source>
</evidence>
<keyword evidence="2" id="KW-1185">Reference proteome</keyword>
<dbReference type="KEGG" id="dmm:dnm_014810"/>
<accession>A0A975GLD9</accession>
<gene>
    <name evidence="1" type="ORF">dnm_014810</name>
</gene>
<organism evidence="1 2">
    <name type="scientific">Desulfonema magnum</name>
    <dbReference type="NCBI Taxonomy" id="45655"/>
    <lineage>
        <taxon>Bacteria</taxon>
        <taxon>Pseudomonadati</taxon>
        <taxon>Thermodesulfobacteriota</taxon>
        <taxon>Desulfobacteria</taxon>
        <taxon>Desulfobacterales</taxon>
        <taxon>Desulfococcaceae</taxon>
        <taxon>Desulfonema</taxon>
    </lineage>
</organism>
<dbReference type="EMBL" id="CP061800">
    <property type="protein sequence ID" value="QTA85470.1"/>
    <property type="molecule type" value="Genomic_DNA"/>
</dbReference>
<dbReference type="AlphaFoldDB" id="A0A975GLD9"/>
<proteinExistence type="predicted"/>